<organism evidence="2 3">
    <name type="scientific">Xenorhabdus lircayensis</name>
    <dbReference type="NCBI Taxonomy" id="2763499"/>
    <lineage>
        <taxon>Bacteria</taxon>
        <taxon>Pseudomonadati</taxon>
        <taxon>Pseudomonadota</taxon>
        <taxon>Gammaproteobacteria</taxon>
        <taxon>Enterobacterales</taxon>
        <taxon>Morganellaceae</taxon>
        <taxon>Xenorhabdus</taxon>
    </lineage>
</organism>
<gene>
    <name evidence="2" type="ORF">H8A87_00340</name>
</gene>
<feature type="region of interest" description="Disordered" evidence="1">
    <location>
        <begin position="1"/>
        <end position="66"/>
    </location>
</feature>
<reference evidence="2 3" key="1">
    <citation type="submission" date="2020-08" db="EMBL/GenBank/DDBJ databases">
        <title>Description of Xenorhabdus lircayensis sp. nov., the symbiotic bacterium associated with the entomopathogenic nematode Steirnernema unicornum.</title>
        <authorList>
            <person name="Castaneda-Alvarez C."/>
            <person name="Prodan S."/>
            <person name="Zamorano A."/>
            <person name="San-Blas E."/>
            <person name="Aballay E."/>
        </authorList>
    </citation>
    <scope>NUCLEOTIDE SEQUENCE [LARGE SCALE GENOMIC DNA]</scope>
    <source>
        <strain evidence="2 3">VLS</strain>
    </source>
</reference>
<evidence type="ECO:0000313" key="2">
    <source>
        <dbReference type="EMBL" id="MBI6547244.1"/>
    </source>
</evidence>
<accession>A0ABS0U074</accession>
<dbReference type="RefSeq" id="WP_198688053.1">
    <property type="nucleotide sequence ID" value="NZ_CAWPUD010000049.1"/>
</dbReference>
<evidence type="ECO:0000313" key="3">
    <source>
        <dbReference type="Proteomes" id="UP000696184"/>
    </source>
</evidence>
<sequence length="66" mass="7387">MRKWPPVRIQKGINARKSDSAKNHCSGLPDKRSHTVAPERPVHPPTEENRHGNPTDFYPCHPAPAA</sequence>
<feature type="compositionally biased region" description="Basic and acidic residues" evidence="1">
    <location>
        <begin position="40"/>
        <end position="53"/>
    </location>
</feature>
<dbReference type="Proteomes" id="UP000696184">
    <property type="component" value="Unassembled WGS sequence"/>
</dbReference>
<protein>
    <submittedName>
        <fullName evidence="2">Uncharacterized protein</fullName>
    </submittedName>
</protein>
<name>A0ABS0U074_9GAMM</name>
<comment type="caution">
    <text evidence="2">The sequence shown here is derived from an EMBL/GenBank/DDBJ whole genome shotgun (WGS) entry which is preliminary data.</text>
</comment>
<evidence type="ECO:0000256" key="1">
    <source>
        <dbReference type="SAM" id="MobiDB-lite"/>
    </source>
</evidence>
<proteinExistence type="predicted"/>
<keyword evidence="3" id="KW-1185">Reference proteome</keyword>
<dbReference type="EMBL" id="JACOII010000005">
    <property type="protein sequence ID" value="MBI6547244.1"/>
    <property type="molecule type" value="Genomic_DNA"/>
</dbReference>